<protein>
    <submittedName>
        <fullName evidence="6">DUF4349 domain-containing protein</fullName>
    </submittedName>
</protein>
<feature type="signal peptide" evidence="4">
    <location>
        <begin position="1"/>
        <end position="18"/>
    </location>
</feature>
<reference evidence="6 7" key="1">
    <citation type="submission" date="2019-06" db="EMBL/GenBank/DDBJ databases">
        <authorList>
            <person name="Li F."/>
        </authorList>
    </citation>
    <scope>NUCLEOTIDE SEQUENCE [LARGE SCALE GENOMIC DNA]</scope>
    <source>
        <strain evidence="6 7">10F1D-1</strain>
    </source>
</reference>
<keyword evidence="3" id="KW-0472">Membrane</keyword>
<dbReference type="Proteomes" id="UP000316252">
    <property type="component" value="Unassembled WGS sequence"/>
</dbReference>
<name>A0A506Y3S2_9MICO</name>
<proteinExistence type="predicted"/>
<feature type="compositionally biased region" description="Low complexity" evidence="2">
    <location>
        <begin position="318"/>
        <end position="343"/>
    </location>
</feature>
<evidence type="ECO:0000256" key="4">
    <source>
        <dbReference type="SAM" id="SignalP"/>
    </source>
</evidence>
<keyword evidence="3" id="KW-1133">Transmembrane helix</keyword>
<evidence type="ECO:0000259" key="5">
    <source>
        <dbReference type="Pfam" id="PF14257"/>
    </source>
</evidence>
<dbReference type="RefSeq" id="WP_141163008.1">
    <property type="nucleotide sequence ID" value="NZ_VHQG01000002.1"/>
</dbReference>
<evidence type="ECO:0000313" key="7">
    <source>
        <dbReference type="Proteomes" id="UP000316252"/>
    </source>
</evidence>
<dbReference type="InterPro" id="IPR025645">
    <property type="entry name" value="DUF4349"/>
</dbReference>
<dbReference type="PROSITE" id="PS51257">
    <property type="entry name" value="PROKAR_LIPOPROTEIN"/>
    <property type="match status" value="1"/>
</dbReference>
<keyword evidence="7" id="KW-1185">Reference proteome</keyword>
<evidence type="ECO:0000256" key="2">
    <source>
        <dbReference type="SAM" id="MobiDB-lite"/>
    </source>
</evidence>
<feature type="region of interest" description="Disordered" evidence="2">
    <location>
        <begin position="318"/>
        <end position="360"/>
    </location>
</feature>
<gene>
    <name evidence="6" type="ORF">FJ657_07130</name>
</gene>
<dbReference type="Pfam" id="PF14257">
    <property type="entry name" value="DUF4349"/>
    <property type="match status" value="1"/>
</dbReference>
<dbReference type="AlphaFoldDB" id="A0A506Y3S2"/>
<dbReference type="OrthoDB" id="186919at2"/>
<keyword evidence="1" id="KW-0175">Coiled coil</keyword>
<evidence type="ECO:0000313" key="6">
    <source>
        <dbReference type="EMBL" id="TPW75648.1"/>
    </source>
</evidence>
<feature type="chain" id="PRO_5039345703" evidence="4">
    <location>
        <begin position="19"/>
        <end position="360"/>
    </location>
</feature>
<feature type="coiled-coil region" evidence="1">
    <location>
        <begin position="197"/>
        <end position="224"/>
    </location>
</feature>
<keyword evidence="4" id="KW-0732">Signal</keyword>
<accession>A0A506Y3S2</accession>
<feature type="transmembrane region" description="Helical" evidence="3">
    <location>
        <begin position="256"/>
        <end position="289"/>
    </location>
</feature>
<dbReference type="EMBL" id="VHQG01000002">
    <property type="protein sequence ID" value="TPW75648.1"/>
    <property type="molecule type" value="Genomic_DNA"/>
</dbReference>
<organism evidence="6 7">
    <name type="scientific">Schumannella soli</name>
    <dbReference type="NCBI Taxonomy" id="2590779"/>
    <lineage>
        <taxon>Bacteria</taxon>
        <taxon>Bacillati</taxon>
        <taxon>Actinomycetota</taxon>
        <taxon>Actinomycetes</taxon>
        <taxon>Micrococcales</taxon>
        <taxon>Microbacteriaceae</taxon>
        <taxon>Schumannella</taxon>
    </lineage>
</organism>
<feature type="compositionally biased region" description="Basic and acidic residues" evidence="2">
    <location>
        <begin position="345"/>
        <end position="354"/>
    </location>
</feature>
<keyword evidence="3" id="KW-0812">Transmembrane</keyword>
<evidence type="ECO:0000256" key="1">
    <source>
        <dbReference type="SAM" id="Coils"/>
    </source>
</evidence>
<sequence length="360" mass="35992">MRRIPLLLGAAALVVALAGCSAGSSGSRADQADSGQRGPDSSAQDSGVDGSTQSGVAGGGSAASGTSDPAVAPVTADPARSVVTTGSITLTVDDPGATADAAVALTTDAGGRVDGRQEQAASADAPASAQLTLRIPADRLDATLPKLKKLGHLESIELTSDDVTATVRDTDARIAALQTSVDRLTALLAKSGTTADLVALETALSQRQAELEALQAQKRGLDDQVALSTISLDLLSPAAAPTPKPQSFLDGLAAGWGAFLAFWAGFLVVLGALTPWLLALAIIGGVVLVIVRRRRRSRPVGRPGTGRFGGAAFAVAGGHPGAPAAEPGGPAAFRETGTDAAADSGDDRPRHPTDEATPPT</sequence>
<feature type="compositionally biased region" description="Low complexity" evidence="2">
    <location>
        <begin position="63"/>
        <end position="78"/>
    </location>
</feature>
<evidence type="ECO:0000256" key="3">
    <source>
        <dbReference type="SAM" id="Phobius"/>
    </source>
</evidence>
<feature type="domain" description="DUF4349" evidence="5">
    <location>
        <begin position="80"/>
        <end position="287"/>
    </location>
</feature>
<comment type="caution">
    <text evidence="6">The sequence shown here is derived from an EMBL/GenBank/DDBJ whole genome shotgun (WGS) entry which is preliminary data.</text>
</comment>
<feature type="region of interest" description="Disordered" evidence="2">
    <location>
        <begin position="24"/>
        <end position="78"/>
    </location>
</feature>